<keyword evidence="7" id="KW-1185">Reference proteome</keyword>
<dbReference type="OrthoDB" id="73775at2"/>
<dbReference type="PANTHER" id="PTHR43343">
    <property type="entry name" value="PEPTIDASE S12"/>
    <property type="match status" value="1"/>
</dbReference>
<keyword evidence="4" id="KW-1133">Transmembrane helix</keyword>
<dbReference type="Gene3D" id="2.40.10.120">
    <property type="match status" value="1"/>
</dbReference>
<dbReference type="PANTHER" id="PTHR43343:SF3">
    <property type="entry name" value="PROTEASE DO-LIKE 8, CHLOROPLASTIC"/>
    <property type="match status" value="1"/>
</dbReference>
<dbReference type="SUPFAM" id="SSF50156">
    <property type="entry name" value="PDZ domain-like"/>
    <property type="match status" value="1"/>
</dbReference>
<evidence type="ECO:0000256" key="1">
    <source>
        <dbReference type="ARBA" id="ARBA00022670"/>
    </source>
</evidence>
<keyword evidence="4" id="KW-0472">Membrane</keyword>
<evidence type="ECO:0000313" key="7">
    <source>
        <dbReference type="Proteomes" id="UP000285112"/>
    </source>
</evidence>
<protein>
    <submittedName>
        <fullName evidence="6">PDZ domain-containing protein</fullName>
    </submittedName>
</protein>
<feature type="transmembrane region" description="Helical" evidence="4">
    <location>
        <begin position="43"/>
        <end position="66"/>
    </location>
</feature>
<evidence type="ECO:0000259" key="5">
    <source>
        <dbReference type="SMART" id="SM00228"/>
    </source>
</evidence>
<dbReference type="AlphaFoldDB" id="A0A419I4Y4"/>
<proteinExistence type="predicted"/>
<dbReference type="PRINTS" id="PR00834">
    <property type="entry name" value="PROTEASES2C"/>
</dbReference>
<dbReference type="InterPro" id="IPR009003">
    <property type="entry name" value="Peptidase_S1_PA"/>
</dbReference>
<dbReference type="Pfam" id="PF13365">
    <property type="entry name" value="Trypsin_2"/>
    <property type="match status" value="1"/>
</dbReference>
<dbReference type="RefSeq" id="WP_120023729.1">
    <property type="nucleotide sequence ID" value="NZ_QZFV01000077.1"/>
</dbReference>
<feature type="region of interest" description="Disordered" evidence="3">
    <location>
        <begin position="1"/>
        <end position="37"/>
    </location>
</feature>
<dbReference type="EMBL" id="QZFV01000077">
    <property type="protein sequence ID" value="RJQ85598.1"/>
    <property type="molecule type" value="Genomic_DNA"/>
</dbReference>
<dbReference type="InterPro" id="IPR051201">
    <property type="entry name" value="Chloro_Bact_Ser_Proteases"/>
</dbReference>
<keyword evidence="1" id="KW-0645">Protease</keyword>
<dbReference type="InterPro" id="IPR036034">
    <property type="entry name" value="PDZ_sf"/>
</dbReference>
<sequence length="387" mass="39003">MSENPNAPLGAPWPRPQQVAPAAPSPEPAPQPTPPSPQRRWRIVALVTGLVVLLGLTGFTITRYVLQQPPPPKPPSQPFDIAGTYARVRPGVANVEAVLATGQGVASGTGIVLGADGLVLTNNHVVEGSIVVRVTLAGGRVHDAKVLGYDRSHDLAVLKLAGASGLPTATLGDSGQVKPGDYVLGVGNAGGQGGEPASAVGRVTALGRSIVARDAETGAKETLHDLIQTDAPVRQGDSGGPLTDTAGRVIGVNVAGSAGYAVEKGEHESYTIPITPAAEIAGQIVAGKESGTIHIGPSAYLGMTVNETADGAGAMIQALVQKSPADEAGLKAGLLVVGVDDQPVRSAADLIAQVDRHHPGETLKFTITGQGGQQGTVSVQAASGPIG</sequence>
<evidence type="ECO:0000313" key="6">
    <source>
        <dbReference type="EMBL" id="RJQ85598.1"/>
    </source>
</evidence>
<dbReference type="SUPFAM" id="SSF50494">
    <property type="entry name" value="Trypsin-like serine proteases"/>
    <property type="match status" value="1"/>
</dbReference>
<reference evidence="6 7" key="1">
    <citation type="submission" date="2018-09" db="EMBL/GenBank/DDBJ databases">
        <title>YIM PH 21725 draft genome.</title>
        <authorList>
            <person name="Miao C."/>
        </authorList>
    </citation>
    <scope>NUCLEOTIDE SEQUENCE [LARGE SCALE GENOMIC DNA]</scope>
    <source>
        <strain evidence="7">YIM PH21725</strain>
    </source>
</reference>
<dbReference type="InterPro" id="IPR001940">
    <property type="entry name" value="Peptidase_S1C"/>
</dbReference>
<keyword evidence="4" id="KW-0812">Transmembrane</keyword>
<dbReference type="Proteomes" id="UP000285112">
    <property type="component" value="Unassembled WGS sequence"/>
</dbReference>
<keyword evidence="2" id="KW-0378">Hydrolase</keyword>
<dbReference type="Gene3D" id="2.30.42.10">
    <property type="match status" value="1"/>
</dbReference>
<dbReference type="GO" id="GO:0006508">
    <property type="term" value="P:proteolysis"/>
    <property type="evidence" value="ECO:0007669"/>
    <property type="project" value="UniProtKB-KW"/>
</dbReference>
<accession>A0A419I4Y4</accession>
<gene>
    <name evidence="6" type="ORF">D5S19_13705</name>
</gene>
<organism evidence="6 7">
    <name type="scientific">Amycolatopsis panacis</name>
    <dbReference type="NCBI Taxonomy" id="2340917"/>
    <lineage>
        <taxon>Bacteria</taxon>
        <taxon>Bacillati</taxon>
        <taxon>Actinomycetota</taxon>
        <taxon>Actinomycetes</taxon>
        <taxon>Pseudonocardiales</taxon>
        <taxon>Pseudonocardiaceae</taxon>
        <taxon>Amycolatopsis</taxon>
    </lineage>
</organism>
<dbReference type="InterPro" id="IPR001478">
    <property type="entry name" value="PDZ"/>
</dbReference>
<feature type="domain" description="PDZ" evidence="5">
    <location>
        <begin position="299"/>
        <end position="371"/>
    </location>
</feature>
<dbReference type="SMART" id="SM00228">
    <property type="entry name" value="PDZ"/>
    <property type="match status" value="1"/>
</dbReference>
<evidence type="ECO:0000256" key="3">
    <source>
        <dbReference type="SAM" id="MobiDB-lite"/>
    </source>
</evidence>
<feature type="compositionally biased region" description="Pro residues" evidence="3">
    <location>
        <begin position="23"/>
        <end position="37"/>
    </location>
</feature>
<comment type="caution">
    <text evidence="6">The sequence shown here is derived from an EMBL/GenBank/DDBJ whole genome shotgun (WGS) entry which is preliminary data.</text>
</comment>
<dbReference type="Pfam" id="PF13180">
    <property type="entry name" value="PDZ_2"/>
    <property type="match status" value="1"/>
</dbReference>
<evidence type="ECO:0000256" key="4">
    <source>
        <dbReference type="SAM" id="Phobius"/>
    </source>
</evidence>
<dbReference type="GO" id="GO:0004252">
    <property type="term" value="F:serine-type endopeptidase activity"/>
    <property type="evidence" value="ECO:0007669"/>
    <property type="project" value="InterPro"/>
</dbReference>
<evidence type="ECO:0000256" key="2">
    <source>
        <dbReference type="ARBA" id="ARBA00022801"/>
    </source>
</evidence>
<name>A0A419I4Y4_9PSEU</name>